<dbReference type="PANTHER" id="PTHR35468">
    <property type="entry name" value="MYOSIN-LIKE PROTEIN"/>
    <property type="match status" value="1"/>
</dbReference>
<comment type="caution">
    <text evidence="3">The sequence shown here is derived from an EMBL/GenBank/DDBJ whole genome shotgun (WGS) entry which is preliminary data.</text>
</comment>
<reference evidence="3 4" key="1">
    <citation type="journal article" date="2019" name="G3 (Bethesda)">
        <title>Sequencing of a Wild Apple (Malus baccata) Genome Unravels the Differences Between Cultivated and Wild Apple Species Regarding Disease Resistance and Cold Tolerance.</title>
        <authorList>
            <person name="Chen X."/>
        </authorList>
    </citation>
    <scope>NUCLEOTIDE SEQUENCE [LARGE SCALE GENOMIC DNA]</scope>
    <source>
        <strain evidence="4">cv. Shandingzi</strain>
        <tissue evidence="3">Leaves</tissue>
    </source>
</reference>
<feature type="coiled-coil region" evidence="1">
    <location>
        <begin position="171"/>
        <end position="198"/>
    </location>
</feature>
<keyword evidence="4" id="KW-1185">Reference proteome</keyword>
<evidence type="ECO:0000313" key="3">
    <source>
        <dbReference type="EMBL" id="TQD76925.1"/>
    </source>
</evidence>
<proteinExistence type="predicted"/>
<feature type="region of interest" description="Disordered" evidence="2">
    <location>
        <begin position="466"/>
        <end position="526"/>
    </location>
</feature>
<evidence type="ECO:0000313" key="4">
    <source>
        <dbReference type="Proteomes" id="UP000315295"/>
    </source>
</evidence>
<evidence type="ECO:0000256" key="1">
    <source>
        <dbReference type="SAM" id="Coils"/>
    </source>
</evidence>
<dbReference type="PANTHER" id="PTHR35468:SF1">
    <property type="entry name" value="MYOSIN-LIKE PROTEIN"/>
    <property type="match status" value="1"/>
</dbReference>
<feature type="compositionally biased region" description="Low complexity" evidence="2">
    <location>
        <begin position="1"/>
        <end position="12"/>
    </location>
</feature>
<feature type="compositionally biased region" description="Basic residues" evidence="2">
    <location>
        <begin position="30"/>
        <end position="41"/>
    </location>
</feature>
<gene>
    <name evidence="3" type="ORF">C1H46_037543</name>
</gene>
<dbReference type="Proteomes" id="UP000315295">
    <property type="component" value="Unassembled WGS sequence"/>
</dbReference>
<evidence type="ECO:0000256" key="2">
    <source>
        <dbReference type="SAM" id="MobiDB-lite"/>
    </source>
</evidence>
<dbReference type="AlphaFoldDB" id="A0A540KRR7"/>
<feature type="region of interest" description="Disordered" evidence="2">
    <location>
        <begin position="1"/>
        <end position="59"/>
    </location>
</feature>
<protein>
    <submittedName>
        <fullName evidence="3">Uncharacterized protein</fullName>
    </submittedName>
</protein>
<dbReference type="STRING" id="106549.A0A540KRR7"/>
<accession>A0A540KRR7</accession>
<organism evidence="3 4">
    <name type="scientific">Malus baccata</name>
    <name type="common">Siberian crab apple</name>
    <name type="synonym">Pyrus baccata</name>
    <dbReference type="NCBI Taxonomy" id="106549"/>
    <lineage>
        <taxon>Eukaryota</taxon>
        <taxon>Viridiplantae</taxon>
        <taxon>Streptophyta</taxon>
        <taxon>Embryophyta</taxon>
        <taxon>Tracheophyta</taxon>
        <taxon>Spermatophyta</taxon>
        <taxon>Magnoliopsida</taxon>
        <taxon>eudicotyledons</taxon>
        <taxon>Gunneridae</taxon>
        <taxon>Pentapetalae</taxon>
        <taxon>rosids</taxon>
        <taxon>fabids</taxon>
        <taxon>Rosales</taxon>
        <taxon>Rosaceae</taxon>
        <taxon>Amygdaloideae</taxon>
        <taxon>Maleae</taxon>
        <taxon>Malus</taxon>
    </lineage>
</organism>
<keyword evidence="1" id="KW-0175">Coiled coil</keyword>
<dbReference type="EMBL" id="VIEB01001000">
    <property type="protein sequence ID" value="TQD76925.1"/>
    <property type="molecule type" value="Genomic_DNA"/>
</dbReference>
<name>A0A540KRR7_MALBA</name>
<sequence length="526" mass="60518">MSSSSATALTATRRLKWQYPPPQPTPRILHLPRRPRRRAPKSVRGGKPNSVEAKKDHKGKLEALFDQERAFSRTHLPVVLLECGDVEERERRRERVREGEGDDGGVGVVEEERWRFQAEMLRAECNLLRMEKEIAVKKMERTKVKMERTLKSAVHTLVSGRKKICDGKNISMVLEEEIQHLAEKLEKLQRNLGVKDSEVRKNSSNFDKQAYLLQRQLQKFRRTSDEICVKEIQEMAEASLSIKTSSRVYENSVSSGKCNVEILRRKMEGLSKGMLLEKMEEEYGSMLSTANSSVASSASSSQRFESANLSSPLVQQFHREKESREEDVCSGRCKAIVRRIVEQVRVETEQWSQMQEILGQVREEMEELQTSRDFWEDRALDSDYQIQSLCSAVQEWRQKAVSAVSKTRELQAQVSTLHGELDRLRNEESTRVTRANSSPLIPRNPQNEMEKRVLICHLKENHLAKEDSRKQRVGLTDGRNKPDTRTNRTTIVPKRSPFRDMGNTSFAARQNPKAVFPLHCHPPSKT</sequence>